<evidence type="ECO:0000256" key="4">
    <source>
        <dbReference type="ARBA" id="ARBA00022692"/>
    </source>
</evidence>
<feature type="transmembrane region" description="Helical" evidence="9">
    <location>
        <begin position="16"/>
        <end position="33"/>
    </location>
</feature>
<keyword evidence="3" id="KW-1003">Cell membrane</keyword>
<organism evidence="11 12">
    <name type="scientific">Bdellovibrio reynosensis</name>
    <dbReference type="NCBI Taxonomy" id="2835041"/>
    <lineage>
        <taxon>Bacteria</taxon>
        <taxon>Pseudomonadati</taxon>
        <taxon>Bdellovibrionota</taxon>
        <taxon>Bdellovibrionia</taxon>
        <taxon>Bdellovibrionales</taxon>
        <taxon>Pseudobdellovibrionaceae</taxon>
        <taxon>Bdellovibrio</taxon>
    </lineage>
</organism>
<evidence type="ECO:0000256" key="2">
    <source>
        <dbReference type="ARBA" id="ARBA00022448"/>
    </source>
</evidence>
<keyword evidence="5 8" id="KW-0653">Protein transport</keyword>
<evidence type="ECO:0000313" key="12">
    <source>
        <dbReference type="Proteomes" id="UP000830116"/>
    </source>
</evidence>
<sequence length="235" mass="25442">MEFLTTTAQAFAHGGFWMWPILAIQLVSFAIMAERAYALFVRRKTNQTQFALGFEESIRRGEMDAVITKATSMQATNPVARAIAAGAMAAKNLGGKEEVQGKMDEVLLEENAHLDHRTGFLQMLGNVATLTGLLGTITGMIKSFAAVAFANPAEKASLLSAGISEAMNATAYGLIAAIPALVAYAILQNRANRLAEDLNQGGLKVYNWLSYAYDPITSYQIKTKNKSERNTEVNA</sequence>
<evidence type="ECO:0000256" key="7">
    <source>
        <dbReference type="ARBA" id="ARBA00023136"/>
    </source>
</evidence>
<dbReference type="Pfam" id="PF01618">
    <property type="entry name" value="MotA_ExbB"/>
    <property type="match status" value="1"/>
</dbReference>
<comment type="similarity">
    <text evidence="8">Belongs to the exbB/tolQ family.</text>
</comment>
<evidence type="ECO:0000313" key="11">
    <source>
        <dbReference type="EMBL" id="UOF02723.1"/>
    </source>
</evidence>
<evidence type="ECO:0000256" key="9">
    <source>
        <dbReference type="SAM" id="Phobius"/>
    </source>
</evidence>
<dbReference type="EMBL" id="CP093442">
    <property type="protein sequence ID" value="UOF02723.1"/>
    <property type="molecule type" value="Genomic_DNA"/>
</dbReference>
<dbReference type="PANTHER" id="PTHR30625">
    <property type="entry name" value="PROTEIN TOLQ"/>
    <property type="match status" value="1"/>
</dbReference>
<evidence type="ECO:0000256" key="6">
    <source>
        <dbReference type="ARBA" id="ARBA00022989"/>
    </source>
</evidence>
<gene>
    <name evidence="11" type="ORF">MNR06_07140</name>
</gene>
<proteinExistence type="inferred from homology"/>
<keyword evidence="4 9" id="KW-0812">Transmembrane</keyword>
<comment type="subcellular location">
    <subcellularLocation>
        <location evidence="1">Cell membrane</location>
        <topology evidence="1">Multi-pass membrane protein</topology>
    </subcellularLocation>
    <subcellularLocation>
        <location evidence="8">Membrane</location>
        <topology evidence="8">Multi-pass membrane protein</topology>
    </subcellularLocation>
</comment>
<evidence type="ECO:0000256" key="5">
    <source>
        <dbReference type="ARBA" id="ARBA00022927"/>
    </source>
</evidence>
<keyword evidence="7 9" id="KW-0472">Membrane</keyword>
<name>A0ABY4CCM9_9BACT</name>
<dbReference type="PANTHER" id="PTHR30625:SF15">
    <property type="entry name" value="BIOPOLYMER TRANSPORT PROTEIN EXBB"/>
    <property type="match status" value="1"/>
</dbReference>
<keyword evidence="2 8" id="KW-0813">Transport</keyword>
<feature type="transmembrane region" description="Helical" evidence="9">
    <location>
        <begin position="169"/>
        <end position="187"/>
    </location>
</feature>
<feature type="domain" description="MotA/TolQ/ExbB proton channel" evidence="10">
    <location>
        <begin position="77"/>
        <end position="198"/>
    </location>
</feature>
<evidence type="ECO:0000256" key="3">
    <source>
        <dbReference type="ARBA" id="ARBA00022475"/>
    </source>
</evidence>
<protein>
    <submittedName>
        <fullName evidence="11">MotA/TolQ/ExbB proton channel family protein</fullName>
    </submittedName>
</protein>
<dbReference type="InterPro" id="IPR050790">
    <property type="entry name" value="ExbB/TolQ_transport"/>
</dbReference>
<evidence type="ECO:0000256" key="8">
    <source>
        <dbReference type="RuleBase" id="RU004057"/>
    </source>
</evidence>
<reference evidence="11" key="1">
    <citation type="submission" date="2022-03" db="EMBL/GenBank/DDBJ databases">
        <title>Genome Identification and Characterization of new species Bdellovibrio reynosense LBG001 sp. nov. from a Mexico soil sample.</title>
        <authorList>
            <person name="Camilli A."/>
            <person name="Ajao Y."/>
            <person name="Guo X."/>
        </authorList>
    </citation>
    <scope>NUCLEOTIDE SEQUENCE</scope>
    <source>
        <strain evidence="11">LBG001</strain>
    </source>
</reference>
<evidence type="ECO:0000259" key="10">
    <source>
        <dbReference type="Pfam" id="PF01618"/>
    </source>
</evidence>
<keyword evidence="12" id="KW-1185">Reference proteome</keyword>
<evidence type="ECO:0000256" key="1">
    <source>
        <dbReference type="ARBA" id="ARBA00004651"/>
    </source>
</evidence>
<dbReference type="RefSeq" id="WP_243540524.1">
    <property type="nucleotide sequence ID" value="NZ_CP093442.1"/>
</dbReference>
<dbReference type="Proteomes" id="UP000830116">
    <property type="component" value="Chromosome"/>
</dbReference>
<dbReference type="InterPro" id="IPR002898">
    <property type="entry name" value="MotA_ExbB_proton_chnl"/>
</dbReference>
<accession>A0ABY4CCM9</accession>
<feature type="transmembrane region" description="Helical" evidence="9">
    <location>
        <begin position="127"/>
        <end position="149"/>
    </location>
</feature>
<keyword evidence="6 9" id="KW-1133">Transmembrane helix</keyword>